<evidence type="ECO:0000256" key="2">
    <source>
        <dbReference type="ARBA" id="ARBA00013266"/>
    </source>
</evidence>
<evidence type="ECO:0000313" key="8">
    <source>
        <dbReference type="Proteomes" id="UP000063429"/>
    </source>
</evidence>
<dbReference type="Gene3D" id="1.10.3130.10">
    <property type="entry name" value="serine acetyltransferase, domain 1"/>
    <property type="match status" value="1"/>
</dbReference>
<accession>A0ABN4I2H8</accession>
<dbReference type="InterPro" id="IPR053376">
    <property type="entry name" value="Serine_acetyltransferase"/>
</dbReference>
<evidence type="ECO:0000256" key="6">
    <source>
        <dbReference type="ARBA" id="ARBA00049486"/>
    </source>
</evidence>
<keyword evidence="5" id="KW-0012">Acyltransferase</keyword>
<dbReference type="InterPro" id="IPR045304">
    <property type="entry name" value="LbH_SAT"/>
</dbReference>
<comment type="similarity">
    <text evidence="1">Belongs to the transferase hexapeptide repeat family.</text>
</comment>
<dbReference type="SUPFAM" id="SSF51161">
    <property type="entry name" value="Trimeric LpxA-like enzymes"/>
    <property type="match status" value="1"/>
</dbReference>
<keyword evidence="8" id="KW-1185">Reference proteome</keyword>
<organism evidence="7 8">
    <name type="scientific">Herbaspirillum hiltneri N3</name>
    <dbReference type="NCBI Taxonomy" id="1262470"/>
    <lineage>
        <taxon>Bacteria</taxon>
        <taxon>Pseudomonadati</taxon>
        <taxon>Pseudomonadota</taxon>
        <taxon>Betaproteobacteria</taxon>
        <taxon>Burkholderiales</taxon>
        <taxon>Oxalobacteraceae</taxon>
        <taxon>Herbaspirillum</taxon>
    </lineage>
</organism>
<dbReference type="EC" id="2.3.1.30" evidence="2"/>
<keyword evidence="4" id="KW-0808">Transferase</keyword>
<evidence type="ECO:0000313" key="7">
    <source>
        <dbReference type="EMBL" id="AKZ63136.1"/>
    </source>
</evidence>
<dbReference type="NCBIfam" id="NF041874">
    <property type="entry name" value="EPS_EpsC"/>
    <property type="match status" value="1"/>
</dbReference>
<protein>
    <recommendedName>
        <fullName evidence="2">serine O-acetyltransferase</fullName>
        <ecNumber evidence="2">2.3.1.30</ecNumber>
    </recommendedName>
</protein>
<evidence type="ECO:0000256" key="3">
    <source>
        <dbReference type="ARBA" id="ARBA00022605"/>
    </source>
</evidence>
<dbReference type="Proteomes" id="UP000063429">
    <property type="component" value="Chromosome"/>
</dbReference>
<sequence length="249" mass="26629">MFSRLREDISSIIERDPAARNAWEVLTCYPGLHAVVLHRVANKCWMIGLKWLGRFISQLARWFTGIEIHPGATIGRRVFIDHGFGVVIGETAEIGDDCTIYQGVTLGGTSLNKGAKRHPTLGRGVIIGAGAQVLGGFTVGDGAKVGSNAVVVKEVPPGATAIGNPARVVRKEVPDPREHAAARMFAAYGVTPNGDDPLSKALHGLIDQAAAQEHQIEVMLAALKSAGIGCEKLEELEKFDPARLNKLVE</sequence>
<dbReference type="InterPro" id="IPR005881">
    <property type="entry name" value="Ser_O-AcTrfase"/>
</dbReference>
<dbReference type="InterPro" id="IPR001451">
    <property type="entry name" value="Hexapep"/>
</dbReference>
<name>A0ABN4I2H8_9BURK</name>
<keyword evidence="3" id="KW-0028">Amino-acid biosynthesis</keyword>
<dbReference type="Pfam" id="PF00132">
    <property type="entry name" value="Hexapep"/>
    <property type="match status" value="1"/>
</dbReference>
<proteinExistence type="inferred from homology"/>
<comment type="catalytic activity">
    <reaction evidence="6">
        <text>L-serine + acetyl-CoA = O-acetyl-L-serine + CoA</text>
        <dbReference type="Rhea" id="RHEA:24560"/>
        <dbReference type="ChEBI" id="CHEBI:33384"/>
        <dbReference type="ChEBI" id="CHEBI:57287"/>
        <dbReference type="ChEBI" id="CHEBI:57288"/>
        <dbReference type="ChEBI" id="CHEBI:58340"/>
        <dbReference type="EC" id="2.3.1.30"/>
    </reaction>
</comment>
<dbReference type="CDD" id="cd03354">
    <property type="entry name" value="LbH_SAT"/>
    <property type="match status" value="1"/>
</dbReference>
<evidence type="ECO:0000256" key="5">
    <source>
        <dbReference type="ARBA" id="ARBA00023315"/>
    </source>
</evidence>
<reference evidence="8" key="1">
    <citation type="journal article" date="2015" name="Genome Announc.">
        <title>Complete Genome Sequence of Herbaspirillum hiltneri N3 (DSM 17495), Isolated from Surface-Sterilized Wheat Roots.</title>
        <authorList>
            <person name="Guizelini D."/>
            <person name="Saizaki P.M."/>
            <person name="Coimbra N.A."/>
            <person name="Weiss V.A."/>
            <person name="Faoro H."/>
            <person name="Sfeir M.Z."/>
            <person name="Baura V.A."/>
            <person name="Monteiro R.A."/>
            <person name="Chubatsu L.S."/>
            <person name="Souza E.M."/>
            <person name="Cruz L.M."/>
            <person name="Pedrosa F.O."/>
            <person name="Raittz R.T."/>
            <person name="Marchaukoski J.N."/>
            <person name="Steffens M.B."/>
        </authorList>
    </citation>
    <scope>NUCLEOTIDE SEQUENCE [LARGE SCALE GENOMIC DNA]</scope>
    <source>
        <strain evidence="8">N3</strain>
    </source>
</reference>
<evidence type="ECO:0000256" key="4">
    <source>
        <dbReference type="ARBA" id="ARBA00022679"/>
    </source>
</evidence>
<dbReference type="Gene3D" id="2.160.10.10">
    <property type="entry name" value="Hexapeptide repeat proteins"/>
    <property type="match status" value="1"/>
</dbReference>
<evidence type="ECO:0000256" key="1">
    <source>
        <dbReference type="ARBA" id="ARBA00007274"/>
    </source>
</evidence>
<dbReference type="RefSeq" id="WP_053197432.1">
    <property type="nucleotide sequence ID" value="NZ_CP011409.1"/>
</dbReference>
<dbReference type="PANTHER" id="PTHR42811">
    <property type="entry name" value="SERINE ACETYLTRANSFERASE"/>
    <property type="match status" value="1"/>
</dbReference>
<gene>
    <name evidence="7" type="ORF">F506_11030</name>
</gene>
<dbReference type="EMBL" id="CP011409">
    <property type="protein sequence ID" value="AKZ63136.1"/>
    <property type="molecule type" value="Genomic_DNA"/>
</dbReference>
<dbReference type="NCBIfam" id="TIGR01172">
    <property type="entry name" value="cysE"/>
    <property type="match status" value="1"/>
</dbReference>
<dbReference type="InterPro" id="IPR011004">
    <property type="entry name" value="Trimer_LpxA-like_sf"/>
</dbReference>
<dbReference type="InterPro" id="IPR042122">
    <property type="entry name" value="Ser_AcTrfase_N_sf"/>
</dbReference>